<dbReference type="EMBL" id="NTHN01000192">
    <property type="protein sequence ID" value="PBD18813.1"/>
    <property type="molecule type" value="Genomic_DNA"/>
</dbReference>
<comment type="similarity">
    <text evidence="2">Belongs to the bacterial sugar transferase family.</text>
</comment>
<comment type="caution">
    <text evidence="12">The sequence shown here is derived from an EMBL/GenBank/DDBJ whole genome shotgun (WGS) entry which is preliminary data.</text>
</comment>
<dbReference type="Pfam" id="PF02397">
    <property type="entry name" value="Bac_transf"/>
    <property type="match status" value="1"/>
</dbReference>
<evidence type="ECO:0000256" key="6">
    <source>
        <dbReference type="ARBA" id="ARBA00022989"/>
    </source>
</evidence>
<evidence type="ECO:0000256" key="4">
    <source>
        <dbReference type="ARBA" id="ARBA00022679"/>
    </source>
</evidence>
<feature type="domain" description="Bacterial sugar transferase" evidence="10">
    <location>
        <begin position="44"/>
        <end position="232"/>
    </location>
</feature>
<dbReference type="PANTHER" id="PTHR30576:SF4">
    <property type="entry name" value="UNDECAPRENYL-PHOSPHATE GALACTOSE PHOSPHOTRANSFERASE"/>
    <property type="match status" value="1"/>
</dbReference>
<comment type="subcellular location">
    <subcellularLocation>
        <location evidence="1">Cell membrane</location>
    </subcellularLocation>
</comment>
<keyword evidence="3" id="KW-1003">Cell membrane</keyword>
<dbReference type="PANTHER" id="PTHR30576">
    <property type="entry name" value="COLANIC BIOSYNTHESIS UDP-GLUCOSE LIPID CARRIER TRANSFERASE"/>
    <property type="match status" value="1"/>
</dbReference>
<evidence type="ECO:0000313" key="13">
    <source>
        <dbReference type="Proteomes" id="UP000217448"/>
    </source>
</evidence>
<keyword evidence="5 9" id="KW-0812">Transmembrane</keyword>
<reference evidence="13" key="2">
    <citation type="submission" date="2023-07" db="EMBL/GenBank/DDBJ databases">
        <title>Yangia mangrovi SAOS 153D genome.</title>
        <authorList>
            <person name="Verma A."/>
            <person name="Pal Y."/>
            <person name="Sundharam S."/>
            <person name="Bisht B."/>
            <person name="Srinivasan K."/>
        </authorList>
    </citation>
    <scope>NUCLEOTIDE SEQUENCE [LARGE SCALE GENOMIC DNA]</scope>
    <source>
        <strain evidence="13">SAOS 153D</strain>
    </source>
</reference>
<evidence type="ECO:0000256" key="1">
    <source>
        <dbReference type="ARBA" id="ARBA00004236"/>
    </source>
</evidence>
<evidence type="ECO:0000256" key="5">
    <source>
        <dbReference type="ARBA" id="ARBA00022692"/>
    </source>
</evidence>
<feature type="transmembrane region" description="Helical" evidence="9">
    <location>
        <begin position="46"/>
        <end position="71"/>
    </location>
</feature>
<accession>A0A2A3JUH9</accession>
<reference evidence="12" key="1">
    <citation type="submission" date="2017-09" db="EMBL/GenBank/DDBJ databases">
        <title>Yangia sp. SAOS 153D whole genome sequencing.</title>
        <authorList>
            <person name="Verma A."/>
            <person name="Krishnamurthi S."/>
        </authorList>
    </citation>
    <scope>NUCLEOTIDE SEQUENCE [LARGE SCALE GENOMIC DNA]</scope>
    <source>
        <strain evidence="12">SAOS 153D</strain>
    </source>
</reference>
<dbReference type="GO" id="GO:0005886">
    <property type="term" value="C:plasma membrane"/>
    <property type="evidence" value="ECO:0007669"/>
    <property type="project" value="UniProtKB-SubCell"/>
</dbReference>
<gene>
    <name evidence="11" type="ORF">CLG85_012250</name>
    <name evidence="12" type="ORF">CLG85_12635</name>
</gene>
<evidence type="ECO:0000256" key="2">
    <source>
        <dbReference type="ARBA" id="ARBA00006464"/>
    </source>
</evidence>
<evidence type="ECO:0000259" key="10">
    <source>
        <dbReference type="Pfam" id="PF02397"/>
    </source>
</evidence>
<evidence type="ECO:0000256" key="8">
    <source>
        <dbReference type="ARBA" id="ARBA00023169"/>
    </source>
</evidence>
<evidence type="ECO:0000313" key="12">
    <source>
        <dbReference type="EMBL" id="PBD18813.1"/>
    </source>
</evidence>
<evidence type="ECO:0000256" key="3">
    <source>
        <dbReference type="ARBA" id="ARBA00022475"/>
    </source>
</evidence>
<keyword evidence="13" id="KW-1185">Reference proteome</keyword>
<keyword evidence="4 12" id="KW-0808">Transferase</keyword>
<dbReference type="EMBL" id="NTHN02000020">
    <property type="protein sequence ID" value="MCT4371046.1"/>
    <property type="molecule type" value="Genomic_DNA"/>
</dbReference>
<keyword evidence="8" id="KW-0270">Exopolysaccharide synthesis</keyword>
<organism evidence="12">
    <name type="scientific">Alloyangia mangrovi</name>
    <dbReference type="NCBI Taxonomy" id="1779329"/>
    <lineage>
        <taxon>Bacteria</taxon>
        <taxon>Pseudomonadati</taxon>
        <taxon>Pseudomonadota</taxon>
        <taxon>Alphaproteobacteria</taxon>
        <taxon>Rhodobacterales</taxon>
        <taxon>Roseobacteraceae</taxon>
        <taxon>Alloyangia</taxon>
    </lineage>
</organism>
<protein>
    <submittedName>
        <fullName evidence="12">Sugar transferase</fullName>
    </submittedName>
</protein>
<dbReference type="InterPro" id="IPR003362">
    <property type="entry name" value="Bact_transf"/>
</dbReference>
<keyword evidence="7 9" id="KW-0472">Membrane</keyword>
<dbReference type="Proteomes" id="UP000217448">
    <property type="component" value="Unassembled WGS sequence"/>
</dbReference>
<evidence type="ECO:0000256" key="9">
    <source>
        <dbReference type="SAM" id="Phobius"/>
    </source>
</evidence>
<dbReference type="GO" id="GO:0016780">
    <property type="term" value="F:phosphotransferase activity, for other substituted phosphate groups"/>
    <property type="evidence" value="ECO:0007669"/>
    <property type="project" value="TreeGrafter"/>
</dbReference>
<dbReference type="OrthoDB" id="9808602at2"/>
<sequence>MKIRRFGIPFDWLTLLQNGPLELDPVFGARDGSLGHKFYRKAGKRVLDLTLVLLSAPVTLVLLLPLALLVATDRSNPFFSQIRLGRGGRHFRMWKLRSMVPNAEELLQAHLAACPEAREEWERDQKLKQDPRITRLGHFLRRSSLDELPQFWNVFLGDMSVVGPRPMLETQRALYPGIDYFELRPGITGLWQIEARNQSSFADRARFDTGYNTGLSLKTDLRIMLATVFVVCSGTGH</sequence>
<keyword evidence="6 9" id="KW-1133">Transmembrane helix</keyword>
<evidence type="ECO:0000313" key="11">
    <source>
        <dbReference type="EMBL" id="MCT4371046.1"/>
    </source>
</evidence>
<dbReference type="AlphaFoldDB" id="A0A2A3JUH9"/>
<dbReference type="GO" id="GO:0000271">
    <property type="term" value="P:polysaccharide biosynthetic process"/>
    <property type="evidence" value="ECO:0007669"/>
    <property type="project" value="UniProtKB-KW"/>
</dbReference>
<evidence type="ECO:0000256" key="7">
    <source>
        <dbReference type="ARBA" id="ARBA00023136"/>
    </source>
</evidence>
<name>A0A2A3JUH9_9RHOB</name>
<reference evidence="11" key="3">
    <citation type="submission" date="2024-05" db="EMBL/GenBank/DDBJ databases">
        <title>Yangia mangrovi SAOS 153D genome.</title>
        <authorList>
            <person name="Verma A."/>
            <person name="Pal Y."/>
            <person name="Sundharam S."/>
            <person name="Bisht B."/>
            <person name="Srinivasan K."/>
        </authorList>
    </citation>
    <scope>NUCLEOTIDE SEQUENCE</scope>
    <source>
        <strain evidence="11">SAOS 153D</strain>
    </source>
</reference>
<proteinExistence type="inferred from homology"/>